<organism evidence="12">
    <name type="scientific">hydrothermal vent metagenome</name>
    <dbReference type="NCBI Taxonomy" id="652676"/>
    <lineage>
        <taxon>unclassified sequences</taxon>
        <taxon>metagenomes</taxon>
        <taxon>ecological metagenomes</taxon>
    </lineage>
</organism>
<evidence type="ECO:0000256" key="5">
    <source>
        <dbReference type="ARBA" id="ARBA00023004"/>
    </source>
</evidence>
<dbReference type="EMBL" id="FAXC01000461">
    <property type="protein sequence ID" value="CUV10666.1"/>
    <property type="molecule type" value="Genomic_DNA"/>
</dbReference>
<keyword evidence="8" id="KW-0472">Membrane</keyword>
<name>A0A160VIC9_9ZZZZ</name>
<keyword evidence="3" id="KW-0410">Iron transport</keyword>
<gene>
    <name evidence="12" type="ORF">MGWOODY_Mmi386</name>
</gene>
<keyword evidence="7" id="KW-0798">TonB box</keyword>
<evidence type="ECO:0000256" key="4">
    <source>
        <dbReference type="ARBA" id="ARBA00022692"/>
    </source>
</evidence>
<comment type="subcellular location">
    <subcellularLocation>
        <location evidence="1">Cell outer membrane</location>
        <topology evidence="1">Multi-pass membrane protein</topology>
    </subcellularLocation>
</comment>
<feature type="domain" description="TonB-dependent receptor plug" evidence="11">
    <location>
        <begin position="121"/>
        <end position="227"/>
    </location>
</feature>
<evidence type="ECO:0000256" key="7">
    <source>
        <dbReference type="ARBA" id="ARBA00023077"/>
    </source>
</evidence>
<keyword evidence="4" id="KW-0812">Transmembrane</keyword>
<evidence type="ECO:0000259" key="10">
    <source>
        <dbReference type="Pfam" id="PF00593"/>
    </source>
</evidence>
<accession>A0A160VIC9</accession>
<evidence type="ECO:0000256" key="2">
    <source>
        <dbReference type="ARBA" id="ARBA00022448"/>
    </source>
</evidence>
<proteinExistence type="predicted"/>
<evidence type="ECO:0000256" key="6">
    <source>
        <dbReference type="ARBA" id="ARBA00023065"/>
    </source>
</evidence>
<keyword evidence="6" id="KW-0406">Ion transport</keyword>
<dbReference type="PANTHER" id="PTHR32552">
    <property type="entry name" value="FERRICHROME IRON RECEPTOR-RELATED"/>
    <property type="match status" value="1"/>
</dbReference>
<evidence type="ECO:0000256" key="1">
    <source>
        <dbReference type="ARBA" id="ARBA00004571"/>
    </source>
</evidence>
<dbReference type="PANTHER" id="PTHR32552:SF81">
    <property type="entry name" value="TONB-DEPENDENT OUTER MEMBRANE RECEPTOR"/>
    <property type="match status" value="1"/>
</dbReference>
<dbReference type="PROSITE" id="PS52016">
    <property type="entry name" value="TONB_DEPENDENT_REC_3"/>
    <property type="match status" value="1"/>
</dbReference>
<evidence type="ECO:0000256" key="8">
    <source>
        <dbReference type="ARBA" id="ARBA00023136"/>
    </source>
</evidence>
<keyword evidence="12" id="KW-0675">Receptor</keyword>
<evidence type="ECO:0000256" key="9">
    <source>
        <dbReference type="ARBA" id="ARBA00023237"/>
    </source>
</evidence>
<dbReference type="Gene3D" id="2.60.40.1120">
    <property type="entry name" value="Carboxypeptidase-like, regulatory domain"/>
    <property type="match status" value="1"/>
</dbReference>
<dbReference type="AlphaFoldDB" id="A0A160VIC9"/>
<dbReference type="Pfam" id="PF00593">
    <property type="entry name" value="TonB_dep_Rec_b-barrel"/>
    <property type="match status" value="1"/>
</dbReference>
<keyword evidence="2" id="KW-0813">Transport</keyword>
<reference evidence="12" key="1">
    <citation type="submission" date="2015-10" db="EMBL/GenBank/DDBJ databases">
        <authorList>
            <person name="Gilbert D.G."/>
        </authorList>
    </citation>
    <scope>NUCLEOTIDE SEQUENCE</scope>
</reference>
<dbReference type="InterPro" id="IPR039426">
    <property type="entry name" value="TonB-dep_rcpt-like"/>
</dbReference>
<dbReference type="Pfam" id="PF13715">
    <property type="entry name" value="CarbopepD_reg_2"/>
    <property type="match status" value="1"/>
</dbReference>
<feature type="domain" description="TonB-dependent receptor-like beta-barrel" evidence="10">
    <location>
        <begin position="317"/>
        <end position="836"/>
    </location>
</feature>
<dbReference type="InterPro" id="IPR012910">
    <property type="entry name" value="Plug_dom"/>
</dbReference>
<dbReference type="GO" id="GO:0009279">
    <property type="term" value="C:cell outer membrane"/>
    <property type="evidence" value="ECO:0007669"/>
    <property type="project" value="UniProtKB-SubCell"/>
</dbReference>
<dbReference type="Pfam" id="PF07715">
    <property type="entry name" value="Plug"/>
    <property type="match status" value="1"/>
</dbReference>
<keyword evidence="9" id="KW-0998">Cell outer membrane</keyword>
<dbReference type="InterPro" id="IPR036942">
    <property type="entry name" value="Beta-barrel_TonB_sf"/>
</dbReference>
<dbReference type="InterPro" id="IPR000531">
    <property type="entry name" value="Beta-barrel_TonB"/>
</dbReference>
<evidence type="ECO:0000313" key="12">
    <source>
        <dbReference type="EMBL" id="CUV10666.1"/>
    </source>
</evidence>
<dbReference type="SUPFAM" id="SSF49464">
    <property type="entry name" value="Carboxypeptidase regulatory domain-like"/>
    <property type="match status" value="1"/>
</dbReference>
<dbReference type="InterPro" id="IPR008969">
    <property type="entry name" value="CarboxyPept-like_regulatory"/>
</dbReference>
<dbReference type="GO" id="GO:0006826">
    <property type="term" value="P:iron ion transport"/>
    <property type="evidence" value="ECO:0007669"/>
    <property type="project" value="UniProtKB-KW"/>
</dbReference>
<evidence type="ECO:0000259" key="11">
    <source>
        <dbReference type="Pfam" id="PF07715"/>
    </source>
</evidence>
<protein>
    <submittedName>
        <fullName evidence="12">Outer membrane receptor proteins, mostly Fe transport</fullName>
    </submittedName>
</protein>
<evidence type="ECO:0000256" key="3">
    <source>
        <dbReference type="ARBA" id="ARBA00022496"/>
    </source>
</evidence>
<sequence>MRQICANIQIQLTVLFCISNLLIAVDVNGVVTDQDGRLLPGANIIVEGTNIGSASDSEGRFTFQYDLEGDFVIVVSYIGYSSFRQPYQASDVLTNLTIVLDQGNLFGQEVTVMARKKEETIKEVPISMVAMRKETIEDMGATSIEDLTVMVPNVFVRENPEVDNFNIRGISGGARNPGMATTEGVYLDGIVMGRPDFIVLDVADLESVEFLRGPQGTLFGRNTISGAINLITVKPKPGRSGSVRVESGNAGHRQIKATTNFQLTDKIYQRLSLYSFDLNAHQINASEYAKSDDIYKDNIGIRYAFRALPTPKLTVDLSYDYFSQYNTQLGDHVSDWHFDSNVPNYNRQRLDSLAVELYKVYPEDMPYLEGTNGDITDHGNQSYNHNISGWSKRLIRSISLNTVYKINSNLNLVGNFGLRDGESRYFNDEDGTGLDLLTGKWTDLGEQQSAELRLESMSNKRFSWIAGVYYYHMEESLDGPVFPKPIFFHIYAGIPMFLARQYDGVTVHPYGGGYTESVGAFTSADYHFNEKMTLIAGVRYSQDYKDFTYRQDGLPTFGYIHFPPDLDHDNKPDGYFDSTASWNAVTPNLSVKYAVTPQTNLFGTISKGYKSGGFNLDYVSSWESVAIPFKPEFITNYELGIKTGNRRNTMYLNTAIFAMDYINMQQAIFQDIYEGYTISNAASALVKGTETEISVRLLNNSLTIMGGFGTIDAVFNVFRDNYFNGYWNEGEEYTDVNGNGQYDDEEPFVDMDSDFSGNTISAFPQYTWNILADFRLPISNNIMFVSQLQADLIDEKQSQLSSSDEFNQLRDDARTLVDARIGLEIGPWSIFAWVQNMLDVEYISWTGQNGYIGVLEQDYGLPRRFGLRTSYRF</sequence>
<dbReference type="Gene3D" id="2.40.170.20">
    <property type="entry name" value="TonB-dependent receptor, beta-barrel domain"/>
    <property type="match status" value="1"/>
</dbReference>
<keyword evidence="5" id="KW-0408">Iron</keyword>
<dbReference type="SUPFAM" id="SSF56935">
    <property type="entry name" value="Porins"/>
    <property type="match status" value="1"/>
</dbReference>